<keyword evidence="6" id="KW-1185">Reference proteome</keyword>
<dbReference type="PANTHER" id="PTHR43280:SF32">
    <property type="entry name" value="TRANSCRIPTIONAL REGULATORY PROTEIN"/>
    <property type="match status" value="1"/>
</dbReference>
<reference evidence="5" key="1">
    <citation type="submission" date="2023-06" db="EMBL/GenBank/DDBJ databases">
        <authorList>
            <person name="Zeman M."/>
            <person name="Kubasova T."/>
            <person name="Jahodarova E."/>
            <person name="Nykrynova M."/>
            <person name="Rychlik I."/>
        </authorList>
    </citation>
    <scope>NUCLEOTIDE SEQUENCE</scope>
    <source>
        <strain evidence="5">84_SSukc20</strain>
    </source>
</reference>
<dbReference type="InterPro" id="IPR009057">
    <property type="entry name" value="Homeodomain-like_sf"/>
</dbReference>
<keyword evidence="1" id="KW-0805">Transcription regulation</keyword>
<dbReference type="SMART" id="SM00342">
    <property type="entry name" value="HTH_ARAC"/>
    <property type="match status" value="1"/>
</dbReference>
<comment type="caution">
    <text evidence="5">The sequence shown here is derived from an EMBL/GenBank/DDBJ whole genome shotgun (WGS) entry which is preliminary data.</text>
</comment>
<evidence type="ECO:0000259" key="4">
    <source>
        <dbReference type="PROSITE" id="PS01124"/>
    </source>
</evidence>
<dbReference type="PANTHER" id="PTHR43280">
    <property type="entry name" value="ARAC-FAMILY TRANSCRIPTIONAL REGULATOR"/>
    <property type="match status" value="1"/>
</dbReference>
<evidence type="ECO:0000313" key="5">
    <source>
        <dbReference type="EMBL" id="MDN0048845.1"/>
    </source>
</evidence>
<reference evidence="5" key="2">
    <citation type="submission" date="2024-05" db="EMBL/GenBank/DDBJ databases">
        <title>Identification and characterization of horizontal gene transfer across gut microbiota members of farm animals based on homology search.</title>
        <authorList>
            <person name="Schwarzerova J."/>
            <person name="Nykrynova M."/>
            <person name="Jureckova K."/>
            <person name="Cejkova D."/>
            <person name="Rychlik I."/>
        </authorList>
    </citation>
    <scope>NUCLEOTIDE SEQUENCE</scope>
    <source>
        <strain evidence="5">84_SSukc20</strain>
    </source>
</reference>
<dbReference type="EMBL" id="JAUEII010000008">
    <property type="protein sequence ID" value="MDN0048845.1"/>
    <property type="molecule type" value="Genomic_DNA"/>
</dbReference>
<dbReference type="Proteomes" id="UP001167871">
    <property type="component" value="Unassembled WGS sequence"/>
</dbReference>
<dbReference type="Gene3D" id="1.10.10.60">
    <property type="entry name" value="Homeodomain-like"/>
    <property type="match status" value="1"/>
</dbReference>
<evidence type="ECO:0000313" key="6">
    <source>
        <dbReference type="Proteomes" id="UP001167871"/>
    </source>
</evidence>
<dbReference type="RefSeq" id="WP_301639260.1">
    <property type="nucleotide sequence ID" value="NZ_JAUEII010000008.1"/>
</dbReference>
<dbReference type="Pfam" id="PF12833">
    <property type="entry name" value="HTH_18"/>
    <property type="match status" value="1"/>
</dbReference>
<accession>A0ABT7X455</accession>
<evidence type="ECO:0000256" key="3">
    <source>
        <dbReference type="ARBA" id="ARBA00023163"/>
    </source>
</evidence>
<dbReference type="PROSITE" id="PS01124">
    <property type="entry name" value="HTH_ARAC_FAMILY_2"/>
    <property type="match status" value="1"/>
</dbReference>
<keyword evidence="2" id="KW-0238">DNA-binding</keyword>
<gene>
    <name evidence="5" type="ORF">QVO10_05505</name>
</gene>
<evidence type="ECO:0000256" key="2">
    <source>
        <dbReference type="ARBA" id="ARBA00023125"/>
    </source>
</evidence>
<keyword evidence="3" id="KW-0804">Transcription</keyword>
<proteinExistence type="predicted"/>
<dbReference type="InterPro" id="IPR018060">
    <property type="entry name" value="HTH_AraC"/>
</dbReference>
<organism evidence="5 6">
    <name type="scientific">Bacteroides gallinaceum</name>
    <dbReference type="NCBI Taxonomy" id="1462571"/>
    <lineage>
        <taxon>Bacteria</taxon>
        <taxon>Pseudomonadati</taxon>
        <taxon>Bacteroidota</taxon>
        <taxon>Bacteroidia</taxon>
        <taxon>Bacteroidales</taxon>
        <taxon>Bacteroidaceae</taxon>
        <taxon>Bacteroides</taxon>
    </lineage>
</organism>
<sequence length="284" mass="33097">MTEHLTSDVADITYIESNLTALCQKPLHFKCGFYLICTQGRALVSTGVQQYALEEQTELIFLTGSLLQLVEASADLKTRILLFPQAVFLKAVLPIDTPYYNYTHEHPCYCHTGDARSQRTWREINLWMDMAQMLFGNDNPQFRQQQAYNYLQSLLMWLFNTIQEKTASKKPYSRKQVLFYQFLQLVREHSAQEHQVAFYADKLCITPRYLNEVIAQHIHGKTPKQLIEEQLTAEIKVLLNDPKLSITEIALHFNFSGQSYLSRFFKKHTGLSPKDYRVRLTMNN</sequence>
<dbReference type="SUPFAM" id="SSF46689">
    <property type="entry name" value="Homeodomain-like"/>
    <property type="match status" value="1"/>
</dbReference>
<name>A0ABT7X455_9BACE</name>
<feature type="domain" description="HTH araC/xylS-type" evidence="4">
    <location>
        <begin position="180"/>
        <end position="279"/>
    </location>
</feature>
<evidence type="ECO:0000256" key="1">
    <source>
        <dbReference type="ARBA" id="ARBA00023015"/>
    </source>
</evidence>
<protein>
    <submittedName>
        <fullName evidence="5">AraC family transcriptional regulator</fullName>
    </submittedName>
</protein>